<dbReference type="GO" id="GO:0061817">
    <property type="term" value="P:endoplasmic reticulum-plasma membrane tethering"/>
    <property type="evidence" value="ECO:0007669"/>
    <property type="project" value="InterPro"/>
</dbReference>
<feature type="region of interest" description="Disordered" evidence="11">
    <location>
        <begin position="1"/>
        <end position="101"/>
    </location>
</feature>
<feature type="compositionally biased region" description="Basic and acidic residues" evidence="11">
    <location>
        <begin position="147"/>
        <end position="156"/>
    </location>
</feature>
<feature type="compositionally biased region" description="Acidic residues" evidence="11">
    <location>
        <begin position="1144"/>
        <end position="1163"/>
    </location>
</feature>
<keyword evidence="9" id="KW-0446">Lipid-binding</keyword>
<evidence type="ECO:0000259" key="14">
    <source>
        <dbReference type="PROSITE" id="PS51847"/>
    </source>
</evidence>
<evidence type="ECO:0000256" key="6">
    <source>
        <dbReference type="ARBA" id="ARBA00022824"/>
    </source>
</evidence>
<dbReference type="InterPro" id="IPR035892">
    <property type="entry name" value="C2_domain_sf"/>
</dbReference>
<evidence type="ECO:0000256" key="4">
    <source>
        <dbReference type="ARBA" id="ARBA00022692"/>
    </source>
</evidence>
<proteinExistence type="predicted"/>
<dbReference type="AlphaFoldDB" id="A0A4S2N263"/>
<evidence type="ECO:0000256" key="5">
    <source>
        <dbReference type="ARBA" id="ARBA00022737"/>
    </source>
</evidence>
<dbReference type="Pfam" id="PF25331">
    <property type="entry name" value="C2_Mug190_3rd"/>
    <property type="match status" value="1"/>
</dbReference>
<dbReference type="PROSITE" id="PS51847">
    <property type="entry name" value="SMP"/>
    <property type="match status" value="1"/>
</dbReference>
<keyword evidence="7 12" id="KW-1133">Transmembrane helix</keyword>
<keyword evidence="2" id="KW-0813">Transport</keyword>
<feature type="compositionally biased region" description="Basic and acidic residues" evidence="11">
    <location>
        <begin position="1181"/>
        <end position="1192"/>
    </location>
</feature>
<feature type="region of interest" description="Disordered" evidence="11">
    <location>
        <begin position="659"/>
        <end position="679"/>
    </location>
</feature>
<feature type="domain" description="C2" evidence="13">
    <location>
        <begin position="681"/>
        <end position="825"/>
    </location>
</feature>
<feature type="compositionally biased region" description="Basic and acidic residues" evidence="11">
    <location>
        <begin position="73"/>
        <end position="94"/>
    </location>
</feature>
<feature type="compositionally biased region" description="Basic and acidic residues" evidence="11">
    <location>
        <begin position="17"/>
        <end position="35"/>
    </location>
</feature>
<dbReference type="Proteomes" id="UP000298138">
    <property type="component" value="Unassembled WGS sequence"/>
</dbReference>
<keyword evidence="3" id="KW-0597">Phosphoprotein</keyword>
<dbReference type="InterPro" id="IPR057349">
    <property type="entry name" value="C2_Mug190_3rd"/>
</dbReference>
<dbReference type="PANTHER" id="PTHR47348:SF3">
    <property type="entry name" value="MEIOTICALLY UP-REGULATED GENE 190 PROTEIN"/>
    <property type="match status" value="1"/>
</dbReference>
<evidence type="ECO:0000259" key="13">
    <source>
        <dbReference type="PROSITE" id="PS50004"/>
    </source>
</evidence>
<dbReference type="CDD" id="cd21676">
    <property type="entry name" value="SMP_Mug190"/>
    <property type="match status" value="1"/>
</dbReference>
<dbReference type="InterPro" id="IPR037765">
    <property type="entry name" value="C2B_Tricalbin"/>
</dbReference>
<evidence type="ECO:0008006" key="17">
    <source>
        <dbReference type="Google" id="ProtNLM"/>
    </source>
</evidence>
<dbReference type="InParanoid" id="A0A4S2N263"/>
<evidence type="ECO:0000313" key="15">
    <source>
        <dbReference type="EMBL" id="TGZ83248.1"/>
    </source>
</evidence>
<dbReference type="CDD" id="cd04041">
    <property type="entry name" value="C2A_fungal"/>
    <property type="match status" value="1"/>
</dbReference>
<dbReference type="Pfam" id="PF00168">
    <property type="entry name" value="C2"/>
    <property type="match status" value="2"/>
</dbReference>
<keyword evidence="8" id="KW-0445">Lipid transport</keyword>
<dbReference type="Gene3D" id="2.60.40.150">
    <property type="entry name" value="C2 domain"/>
    <property type="match status" value="2"/>
</dbReference>
<feature type="region of interest" description="Disordered" evidence="11">
    <location>
        <begin position="718"/>
        <end position="744"/>
    </location>
</feature>
<dbReference type="Pfam" id="PF25669">
    <property type="entry name" value="SMP_MUG190-like"/>
    <property type="match status" value="1"/>
</dbReference>
<keyword evidence="4 12" id="KW-0812">Transmembrane</keyword>
<dbReference type="InterPro" id="IPR000008">
    <property type="entry name" value="C2_dom"/>
</dbReference>
<keyword evidence="16" id="KW-1185">Reference proteome</keyword>
<evidence type="ECO:0000256" key="11">
    <source>
        <dbReference type="SAM" id="MobiDB-lite"/>
    </source>
</evidence>
<feature type="region of interest" description="Disordered" evidence="11">
    <location>
        <begin position="147"/>
        <end position="172"/>
    </location>
</feature>
<feature type="region of interest" description="Disordered" evidence="11">
    <location>
        <begin position="886"/>
        <end position="908"/>
    </location>
</feature>
<evidence type="ECO:0000256" key="3">
    <source>
        <dbReference type="ARBA" id="ARBA00022553"/>
    </source>
</evidence>
<dbReference type="STRING" id="341454.A0A4S2N263"/>
<evidence type="ECO:0000256" key="9">
    <source>
        <dbReference type="ARBA" id="ARBA00023121"/>
    </source>
</evidence>
<dbReference type="SMART" id="SM00239">
    <property type="entry name" value="C2"/>
    <property type="match status" value="2"/>
</dbReference>
<feature type="transmembrane region" description="Helical" evidence="12">
    <location>
        <begin position="226"/>
        <end position="244"/>
    </location>
</feature>
<gene>
    <name evidence="15" type="ORF">EX30DRAFT_329320</name>
</gene>
<reference evidence="15 16" key="1">
    <citation type="submission" date="2019-04" db="EMBL/GenBank/DDBJ databases">
        <title>Comparative genomics and transcriptomics to analyze fruiting body development in filamentous ascomycetes.</title>
        <authorList>
            <consortium name="DOE Joint Genome Institute"/>
            <person name="Lutkenhaus R."/>
            <person name="Traeger S."/>
            <person name="Breuer J."/>
            <person name="Kuo A."/>
            <person name="Lipzen A."/>
            <person name="Pangilinan J."/>
            <person name="Dilworth D."/>
            <person name="Sandor L."/>
            <person name="Poggeler S."/>
            <person name="Barry K."/>
            <person name="Grigoriev I.V."/>
            <person name="Nowrousian M."/>
        </authorList>
    </citation>
    <scope>NUCLEOTIDE SEQUENCE [LARGE SCALE GENOMIC DNA]</scope>
    <source>
        <strain evidence="15 16">CBS 389.68</strain>
    </source>
</reference>
<evidence type="ECO:0000256" key="8">
    <source>
        <dbReference type="ARBA" id="ARBA00023055"/>
    </source>
</evidence>
<name>A0A4S2N263_9PEZI</name>
<accession>A0A4S2N263</accession>
<comment type="subcellular location">
    <subcellularLocation>
        <location evidence="1">Endoplasmic reticulum membrane</location>
    </subcellularLocation>
</comment>
<dbReference type="OrthoDB" id="419768at2759"/>
<dbReference type="GO" id="GO:0006869">
    <property type="term" value="P:lipid transport"/>
    <property type="evidence" value="ECO:0007669"/>
    <property type="project" value="UniProtKB-KW"/>
</dbReference>
<keyword evidence="10 12" id="KW-0472">Membrane</keyword>
<dbReference type="GO" id="GO:0008289">
    <property type="term" value="F:lipid binding"/>
    <property type="evidence" value="ECO:0007669"/>
    <property type="project" value="UniProtKB-KW"/>
</dbReference>
<feature type="region of interest" description="Disordered" evidence="11">
    <location>
        <begin position="1133"/>
        <end position="1195"/>
    </location>
</feature>
<feature type="transmembrane region" description="Helical" evidence="12">
    <location>
        <begin position="399"/>
        <end position="417"/>
    </location>
</feature>
<sequence length="1254" mass="140455">MPNEVYSGAHPIPRISEYVKDVAHRQSEQERHDQELAQQLARQRAQNQQDQDDRGHHGKKDKHSRNSSIDTASTKDVRKELKHGDGREGNRRVVTDPTTGQEIEIEDVTDEMYKSAAGKQKLNVPNASLPQYQGKIHAHDFAQPTQSRDEYAEKQDVTAPPEPTKPRTTTDVPIRGEKTNILLHPTPTLSLEDTVFASFEQKVGGLCVGILTVIVVLGKVLAGAGLVSSVFIGCIVAGCVWYWAQGVMKEARTVDWESEKKRGETAINNLIPESVEWMNHLLGIVWGLVNPDMLSGTADMLEDILQASSPNIIQNIRVADISQGSNPIRIVSMRALPDSQVLDLKKAATAARDGRDEEQRKAEEDGGEVYNLEIAFAYNAAPIDSKAVSGRTRNMHMELVFYTGIKGLVGVPLPIWVELKGLVGTVRLRLHVTPDPPYVKTLTFSLMGIPKVSVSCIPMVEKGINVLDLPMISNFVNAGIATACNEYTAPKSMSLELGKMLMGDDVKKETEAVGILWVDIKKAIGLSKQDRRGSSDAYITIAFSKYGKPMYSTRVIVDDLNPIWNEQTAILVNAEHIKANEGLSIELWDSDRFTADDCVGKVEIPIQKLMENPGKQHDQVSTLKGEGADSTMPGELYWSVGFYYKPDLRPALRTHGKDVNLPDSLKNNPALQDDKGSLDTEQEAAIMHTPPDPLYPSGIISVVVHQIVNLEIRDQSGSYGRRKGKEYSPGMVTGESKQEQGGKLPSSYCTISINDELVYRTRTKVVSSKPIFNAGTERFLRDWRSGMVTVAVRDSRNREHDPLLGVVPLNLSQLLQTSSGVTRWFPLDAGLGFGQIRLTVFFRSLDIQLPPQLQGWDVGTFEFLSDSISSNLTKFKSAKLKFRTGGSTGKIPAKNHHSPHNNNEHEAPKLEMPEGTTIQWSTKVGKHQRKLRLPVKHRYMSPITIDIVPVGSRKPAAHAMLWLRDLVDHEAQTITIPIWETNNSKRLTQNCIYGPGDHPEVEVKEIGTFTFTCRFSPGMDRSHERFVSDNDSRETFEVWEACKHDGVRGDTVKKELNPVVEALHNQSIQQMRTDLAETEKKRFLSDDDKQRFTDKYGKSWEKVFQDAREQIKGENVHLQPEWPLRRELPKGFYNNDVSDSDYSYSDDDNSDSETSYSDDDDSENSYQHIKHAGSSDEATDETGRKTTQDKKSGIGAVKQYRMNQKDLHRQHRGLMQWKPVRGLVFAKDEAKYGVRKMKRKMALKGREPDVETEA</sequence>
<evidence type="ECO:0000313" key="16">
    <source>
        <dbReference type="Proteomes" id="UP000298138"/>
    </source>
</evidence>
<evidence type="ECO:0000256" key="10">
    <source>
        <dbReference type="ARBA" id="ARBA00023136"/>
    </source>
</evidence>
<dbReference type="CDD" id="cd04052">
    <property type="entry name" value="C2B_Tricalbin-like"/>
    <property type="match status" value="1"/>
</dbReference>
<feature type="compositionally biased region" description="Low complexity" evidence="11">
    <location>
        <begin position="1133"/>
        <end position="1143"/>
    </location>
</feature>
<evidence type="ECO:0000256" key="12">
    <source>
        <dbReference type="SAM" id="Phobius"/>
    </source>
</evidence>
<dbReference type="EMBL" id="ML220114">
    <property type="protein sequence ID" value="TGZ83248.1"/>
    <property type="molecule type" value="Genomic_DNA"/>
</dbReference>
<protein>
    <recommendedName>
        <fullName evidence="17">C2 domain protein</fullName>
    </recommendedName>
</protein>
<feature type="compositionally biased region" description="Basic residues" evidence="11">
    <location>
        <begin position="56"/>
        <end position="65"/>
    </location>
</feature>
<feature type="compositionally biased region" description="Low complexity" evidence="11">
    <location>
        <begin position="36"/>
        <end position="49"/>
    </location>
</feature>
<organism evidence="15 16">
    <name type="scientific">Ascodesmis nigricans</name>
    <dbReference type="NCBI Taxonomy" id="341454"/>
    <lineage>
        <taxon>Eukaryota</taxon>
        <taxon>Fungi</taxon>
        <taxon>Dikarya</taxon>
        <taxon>Ascomycota</taxon>
        <taxon>Pezizomycotina</taxon>
        <taxon>Pezizomycetes</taxon>
        <taxon>Pezizales</taxon>
        <taxon>Ascodesmidaceae</taxon>
        <taxon>Ascodesmis</taxon>
    </lineage>
</organism>
<feature type="domain" description="C2" evidence="13">
    <location>
        <begin position="496"/>
        <end position="621"/>
    </location>
</feature>
<dbReference type="PANTHER" id="PTHR47348">
    <property type="entry name" value="MEIOTICALLY UP-REGULATED GENE 190 PROTEIN"/>
    <property type="match status" value="1"/>
</dbReference>
<keyword evidence="6" id="KW-0256">Endoplasmic reticulum</keyword>
<evidence type="ECO:0000256" key="7">
    <source>
        <dbReference type="ARBA" id="ARBA00022989"/>
    </source>
</evidence>
<feature type="domain" description="SMP-LTD" evidence="14">
    <location>
        <begin position="271"/>
        <end position="498"/>
    </location>
</feature>
<dbReference type="InterPro" id="IPR031468">
    <property type="entry name" value="SMP_LBD"/>
</dbReference>
<dbReference type="InterPro" id="IPR037767">
    <property type="entry name" value="C2A_Mug190-like"/>
</dbReference>
<dbReference type="GO" id="GO:0005789">
    <property type="term" value="C:endoplasmic reticulum membrane"/>
    <property type="evidence" value="ECO:0007669"/>
    <property type="project" value="UniProtKB-SubCell"/>
</dbReference>
<evidence type="ECO:0000256" key="1">
    <source>
        <dbReference type="ARBA" id="ARBA00004586"/>
    </source>
</evidence>
<evidence type="ECO:0000256" key="2">
    <source>
        <dbReference type="ARBA" id="ARBA00022448"/>
    </source>
</evidence>
<dbReference type="PROSITE" id="PS50004">
    <property type="entry name" value="C2"/>
    <property type="match status" value="2"/>
</dbReference>
<dbReference type="SUPFAM" id="SSF49562">
    <property type="entry name" value="C2 domain (Calcium/lipid-binding domain, CaLB)"/>
    <property type="match status" value="2"/>
</dbReference>
<keyword evidence="5" id="KW-0677">Repeat</keyword>